<dbReference type="InterPro" id="IPR050109">
    <property type="entry name" value="HTH-type_TetR-like_transc_reg"/>
</dbReference>
<protein>
    <submittedName>
        <fullName evidence="6">TetR family transcriptional regulator</fullName>
    </submittedName>
</protein>
<accession>A0A4R2J1A1</accession>
<dbReference type="OrthoDB" id="9785164at2"/>
<dbReference type="SUPFAM" id="SSF46689">
    <property type="entry name" value="Homeodomain-like"/>
    <property type="match status" value="1"/>
</dbReference>
<evidence type="ECO:0000313" key="6">
    <source>
        <dbReference type="EMBL" id="TCO50079.1"/>
    </source>
</evidence>
<keyword evidence="2 4" id="KW-0238">DNA-binding</keyword>
<evidence type="ECO:0000259" key="5">
    <source>
        <dbReference type="PROSITE" id="PS50977"/>
    </source>
</evidence>
<keyword evidence="7" id="KW-1185">Reference proteome</keyword>
<comment type="caution">
    <text evidence="6">The sequence shown here is derived from an EMBL/GenBank/DDBJ whole genome shotgun (WGS) entry which is preliminary data.</text>
</comment>
<dbReference type="RefSeq" id="WP_132145144.1">
    <property type="nucleotide sequence ID" value="NZ_SLWR01000002.1"/>
</dbReference>
<dbReference type="Proteomes" id="UP000295573">
    <property type="component" value="Unassembled WGS sequence"/>
</dbReference>
<dbReference type="Pfam" id="PF00440">
    <property type="entry name" value="TetR_N"/>
    <property type="match status" value="1"/>
</dbReference>
<keyword evidence="3" id="KW-0804">Transcription</keyword>
<sequence length="182" mass="19892">MAVTTPARERTRLEIVRQAMRLFQAKGYNAVSLQDIASAAGCSKATVLYHFNGKPAVLAAVLEPAAADLAELIKTARTLSRAEAQEFAIQHFTDLAVVHRGVVDVIQDVIPVIDEMPEIAGLVADGMQMTRYMAGSDDPLEQDLAQFAVNGLLGACRRPDGRTDEELRRLCEHALRRLIRPA</sequence>
<dbReference type="GO" id="GO:0000976">
    <property type="term" value="F:transcription cis-regulatory region binding"/>
    <property type="evidence" value="ECO:0007669"/>
    <property type="project" value="TreeGrafter"/>
</dbReference>
<feature type="domain" description="HTH tetR-type" evidence="5">
    <location>
        <begin position="9"/>
        <end position="69"/>
    </location>
</feature>
<name>A0A4R2J1A1_9ACTN</name>
<evidence type="ECO:0000256" key="1">
    <source>
        <dbReference type="ARBA" id="ARBA00023015"/>
    </source>
</evidence>
<dbReference type="PRINTS" id="PR00455">
    <property type="entry name" value="HTHTETR"/>
</dbReference>
<dbReference type="PANTHER" id="PTHR30055">
    <property type="entry name" value="HTH-TYPE TRANSCRIPTIONAL REGULATOR RUTR"/>
    <property type="match status" value="1"/>
</dbReference>
<dbReference type="InterPro" id="IPR009057">
    <property type="entry name" value="Homeodomain-like_sf"/>
</dbReference>
<keyword evidence="1" id="KW-0805">Transcription regulation</keyword>
<proteinExistence type="predicted"/>
<evidence type="ECO:0000256" key="4">
    <source>
        <dbReference type="PROSITE-ProRule" id="PRU00335"/>
    </source>
</evidence>
<dbReference type="AlphaFoldDB" id="A0A4R2J1A1"/>
<evidence type="ECO:0000313" key="7">
    <source>
        <dbReference type="Proteomes" id="UP000295573"/>
    </source>
</evidence>
<dbReference type="PANTHER" id="PTHR30055:SF234">
    <property type="entry name" value="HTH-TYPE TRANSCRIPTIONAL REGULATOR BETI"/>
    <property type="match status" value="1"/>
</dbReference>
<evidence type="ECO:0000256" key="3">
    <source>
        <dbReference type="ARBA" id="ARBA00023163"/>
    </source>
</evidence>
<evidence type="ECO:0000256" key="2">
    <source>
        <dbReference type="ARBA" id="ARBA00023125"/>
    </source>
</evidence>
<dbReference type="InterPro" id="IPR001647">
    <property type="entry name" value="HTH_TetR"/>
</dbReference>
<feature type="DNA-binding region" description="H-T-H motif" evidence="4">
    <location>
        <begin position="32"/>
        <end position="51"/>
    </location>
</feature>
<dbReference type="EMBL" id="SLWR01000002">
    <property type="protein sequence ID" value="TCO50079.1"/>
    <property type="molecule type" value="Genomic_DNA"/>
</dbReference>
<organism evidence="6 7">
    <name type="scientific">Kribbella antiqua</name>
    <dbReference type="NCBI Taxonomy" id="2512217"/>
    <lineage>
        <taxon>Bacteria</taxon>
        <taxon>Bacillati</taxon>
        <taxon>Actinomycetota</taxon>
        <taxon>Actinomycetes</taxon>
        <taxon>Propionibacteriales</taxon>
        <taxon>Kribbellaceae</taxon>
        <taxon>Kribbella</taxon>
    </lineage>
</organism>
<gene>
    <name evidence="6" type="ORF">EV646_102150</name>
</gene>
<dbReference type="GO" id="GO:0003700">
    <property type="term" value="F:DNA-binding transcription factor activity"/>
    <property type="evidence" value="ECO:0007669"/>
    <property type="project" value="TreeGrafter"/>
</dbReference>
<reference evidence="6 7" key="1">
    <citation type="journal article" date="2015" name="Stand. Genomic Sci.">
        <title>Genomic Encyclopedia of Bacterial and Archaeal Type Strains, Phase III: the genomes of soil and plant-associated and newly described type strains.</title>
        <authorList>
            <person name="Whitman W.B."/>
            <person name="Woyke T."/>
            <person name="Klenk H.P."/>
            <person name="Zhou Y."/>
            <person name="Lilburn T.G."/>
            <person name="Beck B.J."/>
            <person name="De Vos P."/>
            <person name="Vandamme P."/>
            <person name="Eisen J.A."/>
            <person name="Garrity G."/>
            <person name="Hugenholtz P."/>
            <person name="Kyrpides N.C."/>
        </authorList>
    </citation>
    <scope>NUCLEOTIDE SEQUENCE [LARGE SCALE GENOMIC DNA]</scope>
    <source>
        <strain evidence="6 7">VKM Ac-2541</strain>
    </source>
</reference>
<dbReference type="Gene3D" id="1.10.357.10">
    <property type="entry name" value="Tetracycline Repressor, domain 2"/>
    <property type="match status" value="1"/>
</dbReference>
<dbReference type="PROSITE" id="PS50977">
    <property type="entry name" value="HTH_TETR_2"/>
    <property type="match status" value="1"/>
</dbReference>